<evidence type="ECO:0000256" key="1">
    <source>
        <dbReference type="ARBA" id="ARBA00009199"/>
    </source>
</evidence>
<organism evidence="3 4">
    <name type="scientific">Paraconexibacter algicola</name>
    <dbReference type="NCBI Taxonomy" id="2133960"/>
    <lineage>
        <taxon>Bacteria</taxon>
        <taxon>Bacillati</taxon>
        <taxon>Actinomycetota</taxon>
        <taxon>Thermoleophilia</taxon>
        <taxon>Solirubrobacterales</taxon>
        <taxon>Paraconexibacteraceae</taxon>
        <taxon>Paraconexibacter</taxon>
    </lineage>
</organism>
<dbReference type="InterPro" id="IPR036928">
    <property type="entry name" value="AS_sf"/>
</dbReference>
<dbReference type="AlphaFoldDB" id="A0A2T4UDM2"/>
<dbReference type="EMBL" id="PYYB01000003">
    <property type="protein sequence ID" value="PTL55601.1"/>
    <property type="molecule type" value="Genomic_DNA"/>
</dbReference>
<dbReference type="GO" id="GO:0004040">
    <property type="term" value="F:amidase activity"/>
    <property type="evidence" value="ECO:0007669"/>
    <property type="project" value="UniProtKB-EC"/>
</dbReference>
<name>A0A2T4UDM2_9ACTN</name>
<dbReference type="SUPFAM" id="SSF75304">
    <property type="entry name" value="Amidase signature (AS) enzymes"/>
    <property type="match status" value="1"/>
</dbReference>
<dbReference type="Proteomes" id="UP000240739">
    <property type="component" value="Unassembled WGS sequence"/>
</dbReference>
<dbReference type="PANTHER" id="PTHR11895">
    <property type="entry name" value="TRANSAMIDASE"/>
    <property type="match status" value="1"/>
</dbReference>
<proteinExistence type="inferred from homology"/>
<evidence type="ECO:0000259" key="2">
    <source>
        <dbReference type="Pfam" id="PF01425"/>
    </source>
</evidence>
<comment type="caution">
    <text evidence="3">The sequence shown here is derived from an EMBL/GenBank/DDBJ whole genome shotgun (WGS) entry which is preliminary data.</text>
</comment>
<evidence type="ECO:0000313" key="3">
    <source>
        <dbReference type="EMBL" id="PTL55601.1"/>
    </source>
</evidence>
<dbReference type="EC" id="3.5.1.4" evidence="3"/>
<feature type="domain" description="Amidase" evidence="2">
    <location>
        <begin position="27"/>
        <end position="456"/>
    </location>
</feature>
<accession>A0A2T4UDM2</accession>
<reference evidence="3 4" key="1">
    <citation type="submission" date="2018-03" db="EMBL/GenBank/DDBJ databases">
        <title>Aquarubrobacter algicola gen. nov., sp. nov., a novel actinobacterium isolated from shallow eutrophic lake during the end of cyanobacterial harmful algal blooms.</title>
        <authorList>
            <person name="Chun S.J."/>
        </authorList>
    </citation>
    <scope>NUCLEOTIDE SEQUENCE [LARGE SCALE GENOMIC DNA]</scope>
    <source>
        <strain evidence="3 4">Seoho-28</strain>
    </source>
</reference>
<comment type="similarity">
    <text evidence="1">Belongs to the amidase family.</text>
</comment>
<keyword evidence="4" id="KW-1185">Reference proteome</keyword>
<dbReference type="OrthoDB" id="5175573at2"/>
<dbReference type="Gene3D" id="3.90.1300.10">
    <property type="entry name" value="Amidase signature (AS) domain"/>
    <property type="match status" value="1"/>
</dbReference>
<evidence type="ECO:0000313" key="4">
    <source>
        <dbReference type="Proteomes" id="UP000240739"/>
    </source>
</evidence>
<keyword evidence="3" id="KW-0378">Hydrolase</keyword>
<dbReference type="InterPro" id="IPR020556">
    <property type="entry name" value="Amidase_CS"/>
</dbReference>
<dbReference type="InterPro" id="IPR023631">
    <property type="entry name" value="Amidase_dom"/>
</dbReference>
<dbReference type="NCBIfam" id="NF009119">
    <property type="entry name" value="PRK12470.1"/>
    <property type="match status" value="1"/>
</dbReference>
<dbReference type="InterPro" id="IPR000120">
    <property type="entry name" value="Amidase"/>
</dbReference>
<dbReference type="RefSeq" id="WP_107570644.1">
    <property type="nucleotide sequence ID" value="NZ_PYYB01000003.1"/>
</dbReference>
<gene>
    <name evidence="3" type="ORF">C7Y72_18360</name>
</gene>
<dbReference type="Pfam" id="PF01425">
    <property type="entry name" value="Amidase"/>
    <property type="match status" value="1"/>
</dbReference>
<dbReference type="PROSITE" id="PS00571">
    <property type="entry name" value="AMIDASES"/>
    <property type="match status" value="1"/>
</dbReference>
<sequence length="477" mass="50046">MDATDLAFAGAARQAELIAQGEVSSRELTELMLERIARIDPRINAYRVVLAEQALAEADAADARRAKAFTATGRRRKGSEDPGILNGVPLAIKDDADLAGEPTAWGTAAHGPAKTEDAEVVRRLRAAGGVVLGKTHVPEMTAMPYTESMTFGATRNPWQLDRTPGGSSGGTAAAVAAGLAGLGLGSDGGGSIRIPSAFCGLFGIKPQRDRVPLAPHDDAWQGMSVNGPLARTVADAALFLDATTTLPAPEGGFLAATASDPGPLRIALSTAVPAGSLPPSLGPDQQRGLAETAELLRSLGHTVVERDIDWPLRIWQAVNLRIVRGIGDDVADAMPERHRLERRVRAAARIGQALPPGLVRWAREAEPAMTRKVAAIFDDVDVVLTPMMPRGPFAVGAWAHYGLARLLAQAPRWVAYAAAVNVTGLPACSVPAGFDGDGLPVAVQLLGPQAGEERLLALAAQLERERPWAQHRPAIAA</sequence>
<protein>
    <submittedName>
        <fullName evidence="3">Amidase</fullName>
        <ecNumber evidence="3">3.5.1.4</ecNumber>
    </submittedName>
</protein>
<dbReference type="PANTHER" id="PTHR11895:SF7">
    <property type="entry name" value="GLUTAMYL-TRNA(GLN) AMIDOTRANSFERASE SUBUNIT A, MITOCHONDRIAL"/>
    <property type="match status" value="1"/>
</dbReference>